<keyword evidence="3" id="KW-1185">Reference proteome</keyword>
<evidence type="ECO:0000256" key="1">
    <source>
        <dbReference type="SAM" id="MobiDB-lite"/>
    </source>
</evidence>
<proteinExistence type="predicted"/>
<feature type="compositionally biased region" description="Polar residues" evidence="1">
    <location>
        <begin position="143"/>
        <end position="155"/>
    </location>
</feature>
<feature type="region of interest" description="Disordered" evidence="1">
    <location>
        <begin position="1"/>
        <end position="155"/>
    </location>
</feature>
<feature type="compositionally biased region" description="Polar residues" evidence="1">
    <location>
        <begin position="65"/>
        <end position="83"/>
    </location>
</feature>
<organism evidence="2 3">
    <name type="scientific">Lunasporangiospora selenospora</name>
    <dbReference type="NCBI Taxonomy" id="979761"/>
    <lineage>
        <taxon>Eukaryota</taxon>
        <taxon>Fungi</taxon>
        <taxon>Fungi incertae sedis</taxon>
        <taxon>Mucoromycota</taxon>
        <taxon>Mortierellomycotina</taxon>
        <taxon>Mortierellomycetes</taxon>
        <taxon>Mortierellales</taxon>
        <taxon>Mortierellaceae</taxon>
        <taxon>Lunasporangiospora</taxon>
    </lineage>
</organism>
<feature type="compositionally biased region" description="Polar residues" evidence="1">
    <location>
        <begin position="12"/>
        <end position="21"/>
    </location>
</feature>
<reference evidence="2" key="1">
    <citation type="journal article" date="2020" name="Fungal Divers.">
        <title>Resolving the Mortierellaceae phylogeny through synthesis of multi-gene phylogenetics and phylogenomics.</title>
        <authorList>
            <person name="Vandepol N."/>
            <person name="Liber J."/>
            <person name="Desiro A."/>
            <person name="Na H."/>
            <person name="Kennedy M."/>
            <person name="Barry K."/>
            <person name="Grigoriev I.V."/>
            <person name="Miller A.N."/>
            <person name="O'Donnell K."/>
            <person name="Stajich J.E."/>
            <person name="Bonito G."/>
        </authorList>
    </citation>
    <scope>NUCLEOTIDE SEQUENCE</scope>
    <source>
        <strain evidence="2">KOD1015</strain>
    </source>
</reference>
<accession>A0A9P6FJE9</accession>
<feature type="compositionally biased region" description="Basic and acidic residues" evidence="1">
    <location>
        <begin position="52"/>
        <end position="63"/>
    </location>
</feature>
<dbReference type="EMBL" id="JAABOA010006805">
    <property type="protein sequence ID" value="KAF9554326.1"/>
    <property type="molecule type" value="Genomic_DNA"/>
</dbReference>
<sequence length="155" mass="16113">MKIAEKPKTKRSSPLNPNSSPAHAATYTPHLDDLDSDDESDNEKQPSPPHSDPSHDSLHRDENAVSDSSPSLTFSPATPSVETPDQLPPTTITSIAAAPITGATLGSANVRGRTGHITSMGNSSSGSSNPARDRILMPAATPKMSSITIGFASSQ</sequence>
<comment type="caution">
    <text evidence="2">The sequence shown here is derived from an EMBL/GenBank/DDBJ whole genome shotgun (WGS) entry which is preliminary data.</text>
</comment>
<feature type="non-terminal residue" evidence="2">
    <location>
        <position position="1"/>
    </location>
</feature>
<name>A0A9P6FJE9_9FUNG</name>
<protein>
    <submittedName>
        <fullName evidence="2">Uncharacterized protein</fullName>
    </submittedName>
</protein>
<feature type="compositionally biased region" description="Low complexity" evidence="1">
    <location>
        <begin position="88"/>
        <end position="104"/>
    </location>
</feature>
<dbReference type="AlphaFoldDB" id="A0A9P6FJE9"/>
<evidence type="ECO:0000313" key="3">
    <source>
        <dbReference type="Proteomes" id="UP000780801"/>
    </source>
</evidence>
<gene>
    <name evidence="2" type="ORF">BGW38_009330</name>
</gene>
<dbReference type="Proteomes" id="UP000780801">
    <property type="component" value="Unassembled WGS sequence"/>
</dbReference>
<feature type="compositionally biased region" description="Low complexity" evidence="1">
    <location>
        <begin position="119"/>
        <end position="129"/>
    </location>
</feature>
<evidence type="ECO:0000313" key="2">
    <source>
        <dbReference type="EMBL" id="KAF9554326.1"/>
    </source>
</evidence>